<keyword evidence="2" id="KW-0472">Membrane</keyword>
<dbReference type="OrthoDB" id="5360701at2759"/>
<dbReference type="KEGG" id="ttt:THITE_2128032"/>
<feature type="compositionally biased region" description="Polar residues" evidence="1">
    <location>
        <begin position="88"/>
        <end position="97"/>
    </location>
</feature>
<sequence>MLRRPYYPSGSSLRLCRACALASGLQWVPPAHRALAALQPGARPAEVPRSGSGSILPFGSRRSFTTSQSRARVKQSQTSAASEASQSRFGRTTSAPTYQPPGPDSAAVLAAVDRVLKAFLGPVGIPSERATLTALRAIAQIDVRPLPDAAERRSDVAAAETIRRPASQLLGLDGAAPRSGDAPRPKRSPSQQRLNAVIDKVSDAAYTIVTQPTVVITRQILEEYVRLQARLGKPQTLPQILALYANKPRPEMAAGSIRYVERNPSKIDSAVDPAVAGAALDAAIEAKDLEAAIGIVENTYAAKAFLRAKLLRKALLPGFAVAATPVALYYAATQLAQVQYALEPKIATGMALVGALSYVGFTASIGLVAHFTANDQMKRVTWAVGTPLRHRWLHEEERAALDKIACSFGFSEEHRYGEEEGEEFSFLREYILSRSMILDAVELMPGMN</sequence>
<dbReference type="eggNOG" id="ENOG502RZ72">
    <property type="taxonomic scope" value="Eukaryota"/>
</dbReference>
<protein>
    <submittedName>
        <fullName evidence="3">Uncharacterized protein</fullName>
    </submittedName>
</protein>
<keyword evidence="2" id="KW-0812">Transmembrane</keyword>
<name>G2R2X7_THETT</name>
<evidence type="ECO:0000256" key="2">
    <source>
        <dbReference type="SAM" id="Phobius"/>
    </source>
</evidence>
<organism evidence="3 4">
    <name type="scientific">Thermothielavioides terrestris (strain ATCC 38088 / NRRL 8126)</name>
    <name type="common">Thielavia terrestris</name>
    <dbReference type="NCBI Taxonomy" id="578455"/>
    <lineage>
        <taxon>Eukaryota</taxon>
        <taxon>Fungi</taxon>
        <taxon>Dikarya</taxon>
        <taxon>Ascomycota</taxon>
        <taxon>Pezizomycotina</taxon>
        <taxon>Sordariomycetes</taxon>
        <taxon>Sordariomycetidae</taxon>
        <taxon>Sordariales</taxon>
        <taxon>Chaetomiaceae</taxon>
        <taxon>Thermothielavioides</taxon>
        <taxon>Thermothielavioides terrestris</taxon>
    </lineage>
</organism>
<evidence type="ECO:0000256" key="1">
    <source>
        <dbReference type="SAM" id="MobiDB-lite"/>
    </source>
</evidence>
<feature type="transmembrane region" description="Helical" evidence="2">
    <location>
        <begin position="352"/>
        <end position="373"/>
    </location>
</feature>
<keyword evidence="2" id="KW-1133">Transmembrane helix</keyword>
<feature type="region of interest" description="Disordered" evidence="1">
    <location>
        <begin position="167"/>
        <end position="193"/>
    </location>
</feature>
<feature type="compositionally biased region" description="Low complexity" evidence="1">
    <location>
        <begin position="75"/>
        <end position="87"/>
    </location>
</feature>
<dbReference type="AlphaFoldDB" id="G2R2X7"/>
<feature type="transmembrane region" description="Helical" evidence="2">
    <location>
        <begin position="314"/>
        <end position="332"/>
    </location>
</feature>
<feature type="region of interest" description="Disordered" evidence="1">
    <location>
        <begin position="41"/>
        <end position="102"/>
    </location>
</feature>
<dbReference type="GeneID" id="11517431"/>
<accession>G2R2X7</accession>
<dbReference type="Proteomes" id="UP000008181">
    <property type="component" value="Chromosome 2"/>
</dbReference>
<keyword evidence="4" id="KW-1185">Reference proteome</keyword>
<dbReference type="EMBL" id="CP003010">
    <property type="protein sequence ID" value="AEO65893.1"/>
    <property type="molecule type" value="Genomic_DNA"/>
</dbReference>
<evidence type="ECO:0000313" key="4">
    <source>
        <dbReference type="Proteomes" id="UP000008181"/>
    </source>
</evidence>
<reference evidence="3 4" key="1">
    <citation type="journal article" date="2011" name="Nat. Biotechnol.">
        <title>Comparative genomic analysis of the thermophilic biomass-degrading fungi Myceliophthora thermophila and Thielavia terrestris.</title>
        <authorList>
            <person name="Berka R.M."/>
            <person name="Grigoriev I.V."/>
            <person name="Otillar R."/>
            <person name="Salamov A."/>
            <person name="Grimwood J."/>
            <person name="Reid I."/>
            <person name="Ishmael N."/>
            <person name="John T."/>
            <person name="Darmond C."/>
            <person name="Moisan M.-C."/>
            <person name="Henrissat B."/>
            <person name="Coutinho P.M."/>
            <person name="Lombard V."/>
            <person name="Natvig D.O."/>
            <person name="Lindquist E."/>
            <person name="Schmutz J."/>
            <person name="Lucas S."/>
            <person name="Harris P."/>
            <person name="Powlowski J."/>
            <person name="Bellemare A."/>
            <person name="Taylor D."/>
            <person name="Butler G."/>
            <person name="de Vries R.P."/>
            <person name="Allijn I.E."/>
            <person name="van den Brink J."/>
            <person name="Ushinsky S."/>
            <person name="Storms R."/>
            <person name="Powell A.J."/>
            <person name="Paulsen I.T."/>
            <person name="Elbourne L.D.H."/>
            <person name="Baker S.E."/>
            <person name="Magnuson J."/>
            <person name="LaBoissiere S."/>
            <person name="Clutterbuck A.J."/>
            <person name="Martinez D."/>
            <person name="Wogulis M."/>
            <person name="de Leon A.L."/>
            <person name="Rey M.W."/>
            <person name="Tsang A."/>
        </authorList>
    </citation>
    <scope>NUCLEOTIDE SEQUENCE [LARGE SCALE GENOMIC DNA]</scope>
    <source>
        <strain evidence="4">ATCC 38088 / NRRL 8126</strain>
    </source>
</reference>
<evidence type="ECO:0000313" key="3">
    <source>
        <dbReference type="EMBL" id="AEO65893.1"/>
    </source>
</evidence>
<dbReference type="RefSeq" id="XP_003652229.1">
    <property type="nucleotide sequence ID" value="XM_003652181.1"/>
</dbReference>
<proteinExistence type="predicted"/>
<gene>
    <name evidence="3" type="ORF">THITE_2128032</name>
</gene>
<dbReference type="HOGENOM" id="CLU_035633_2_0_1"/>